<dbReference type="SMART" id="SM00320">
    <property type="entry name" value="WD40"/>
    <property type="match status" value="5"/>
</dbReference>
<evidence type="ECO:0000313" key="5">
    <source>
        <dbReference type="Proteomes" id="UP000095281"/>
    </source>
</evidence>
<evidence type="ECO:0000256" key="1">
    <source>
        <dbReference type="ARBA" id="ARBA00022574"/>
    </source>
</evidence>
<dbReference type="AlphaFoldDB" id="A0A1I8C1J3"/>
<name>A0A1I8C1J3_MELHA</name>
<feature type="region of interest" description="Disordered" evidence="4">
    <location>
        <begin position="403"/>
        <end position="465"/>
    </location>
</feature>
<feature type="repeat" description="WD" evidence="3">
    <location>
        <begin position="287"/>
        <end position="328"/>
    </location>
</feature>
<accession>A0A1I8C1J3</accession>
<dbReference type="InterPro" id="IPR015943">
    <property type="entry name" value="WD40/YVTN_repeat-like_dom_sf"/>
</dbReference>
<dbReference type="WBParaSite" id="MhA1_Contig877.frz3.gene16">
    <property type="protein sequence ID" value="MhA1_Contig877.frz3.gene16"/>
    <property type="gene ID" value="MhA1_Contig877.frz3.gene16"/>
</dbReference>
<sequence length="508" mass="55892">MNSNCGVKESLFVCAQSNEPSSILTIDPVSGGNCLAFQGNELQSGTIHSATFIGQDQTHLCIALKDISIMTIPMKHKKSKKTLSTICTRSFLGQKANFIVSHPSGDFIFVASDNKIYSWELSSGNMLSMIEEHIREISAFKISTCGSLLASASMDGAVKIWLTARLITQSNEGSRISPQLAGHSSHTLEVNDLYITSSGMSARIFSVSADHNACLYSLATNQIILKITSDHPLSACCMDGAERRMFLASTDGQIRTIDLMKSELPKDSFQRMEVENKQKDGKTENSFQFHKCRVQQLCTNFDGSRLASGDSSGAFAIWDVTNGQLLQNGQMKGPIIVLTFILENQSAAGTSLPPLNRQMSSGPKSSFAVKHAHLKKVYSEKCLQDHFGKMLRKANTRALRCDLGSSNSSVEGTSKDNRQINISNQNKNKRKRCRVETETTLAPTENPPNEEENGESVDLSSNEATTNVEQLKQRIRILERELARVVQINAEIYDYAANLTIDEDNVVT</sequence>
<evidence type="ECO:0000256" key="2">
    <source>
        <dbReference type="ARBA" id="ARBA00022737"/>
    </source>
</evidence>
<evidence type="ECO:0000313" key="6">
    <source>
        <dbReference type="WBParaSite" id="MhA1_Contig877.frz3.gene16"/>
    </source>
</evidence>
<dbReference type="PANTHER" id="PTHR18763">
    <property type="entry name" value="WD-REPEAT PROTEIN 18"/>
    <property type="match status" value="1"/>
</dbReference>
<dbReference type="GO" id="GO:0006364">
    <property type="term" value="P:rRNA processing"/>
    <property type="evidence" value="ECO:0007669"/>
    <property type="project" value="TreeGrafter"/>
</dbReference>
<dbReference type="PROSITE" id="PS50294">
    <property type="entry name" value="WD_REPEATS_REGION"/>
    <property type="match status" value="1"/>
</dbReference>
<keyword evidence="5" id="KW-1185">Reference proteome</keyword>
<evidence type="ECO:0000256" key="3">
    <source>
        <dbReference type="PROSITE-ProRule" id="PRU00221"/>
    </source>
</evidence>
<dbReference type="InterPro" id="IPR001680">
    <property type="entry name" value="WD40_rpt"/>
</dbReference>
<dbReference type="Proteomes" id="UP000095281">
    <property type="component" value="Unplaced"/>
</dbReference>
<dbReference type="PROSITE" id="PS50082">
    <property type="entry name" value="WD_REPEATS_2"/>
    <property type="match status" value="2"/>
</dbReference>
<evidence type="ECO:0000256" key="4">
    <source>
        <dbReference type="SAM" id="MobiDB-lite"/>
    </source>
</evidence>
<dbReference type="SUPFAM" id="SSF50978">
    <property type="entry name" value="WD40 repeat-like"/>
    <property type="match status" value="1"/>
</dbReference>
<dbReference type="PANTHER" id="PTHR18763:SF0">
    <property type="entry name" value="WD REPEAT-CONTAINING PROTEIN 18"/>
    <property type="match status" value="1"/>
</dbReference>
<dbReference type="InterPro" id="IPR045227">
    <property type="entry name" value="WDR18/Ipi3/RID3"/>
</dbReference>
<dbReference type="GO" id="GO:0120330">
    <property type="term" value="C:rixosome complex"/>
    <property type="evidence" value="ECO:0007669"/>
    <property type="project" value="TreeGrafter"/>
</dbReference>
<proteinExistence type="predicted"/>
<dbReference type="Gene3D" id="2.130.10.10">
    <property type="entry name" value="YVTN repeat-like/Quinoprotein amine dehydrogenase"/>
    <property type="match status" value="2"/>
</dbReference>
<reference evidence="6" key="1">
    <citation type="submission" date="2016-11" db="UniProtKB">
        <authorList>
            <consortium name="WormBaseParasite"/>
        </authorList>
    </citation>
    <scope>IDENTIFICATION</scope>
</reference>
<keyword evidence="1 3" id="KW-0853">WD repeat</keyword>
<dbReference type="InterPro" id="IPR036322">
    <property type="entry name" value="WD40_repeat_dom_sf"/>
</dbReference>
<organism evidence="5 6">
    <name type="scientific">Meloidogyne hapla</name>
    <name type="common">Root-knot nematode worm</name>
    <dbReference type="NCBI Taxonomy" id="6305"/>
    <lineage>
        <taxon>Eukaryota</taxon>
        <taxon>Metazoa</taxon>
        <taxon>Ecdysozoa</taxon>
        <taxon>Nematoda</taxon>
        <taxon>Chromadorea</taxon>
        <taxon>Rhabditida</taxon>
        <taxon>Tylenchina</taxon>
        <taxon>Tylenchomorpha</taxon>
        <taxon>Tylenchoidea</taxon>
        <taxon>Meloidogynidae</taxon>
        <taxon>Meloidogyninae</taxon>
        <taxon>Meloidogyne</taxon>
    </lineage>
</organism>
<keyword evidence="2" id="KW-0677">Repeat</keyword>
<protein>
    <submittedName>
        <fullName evidence="6">WD_REPEATS_REGION domain-containing protein</fullName>
    </submittedName>
</protein>
<dbReference type="GO" id="GO:0005656">
    <property type="term" value="C:nuclear pre-replicative complex"/>
    <property type="evidence" value="ECO:0007669"/>
    <property type="project" value="TreeGrafter"/>
</dbReference>
<feature type="repeat" description="WD" evidence="3">
    <location>
        <begin position="130"/>
        <end position="161"/>
    </location>
</feature>
<dbReference type="GO" id="GO:0006261">
    <property type="term" value="P:DNA-templated DNA replication"/>
    <property type="evidence" value="ECO:0007669"/>
    <property type="project" value="TreeGrafter"/>
</dbReference>
<dbReference type="Pfam" id="PF00400">
    <property type="entry name" value="WD40"/>
    <property type="match status" value="2"/>
</dbReference>